<feature type="region of interest" description="Disordered" evidence="1">
    <location>
        <begin position="1"/>
        <end position="59"/>
    </location>
</feature>
<gene>
    <name evidence="3" type="ORF">IQ24_03954</name>
</gene>
<organism evidence="3 4">
    <name type="scientific">Paracoccus sulfuroxidans</name>
    <dbReference type="NCBI Taxonomy" id="384678"/>
    <lineage>
        <taxon>Bacteria</taxon>
        <taxon>Pseudomonadati</taxon>
        <taxon>Pseudomonadota</taxon>
        <taxon>Alphaproteobacteria</taxon>
        <taxon>Rhodobacterales</taxon>
        <taxon>Paracoccaceae</taxon>
        <taxon>Paracoccus</taxon>
    </lineage>
</organism>
<dbReference type="EMBL" id="VLKU01000018">
    <property type="protein sequence ID" value="TWI27954.1"/>
    <property type="molecule type" value="Genomic_DNA"/>
</dbReference>
<feature type="region of interest" description="Disordered" evidence="1">
    <location>
        <begin position="931"/>
        <end position="959"/>
    </location>
</feature>
<feature type="region of interest" description="Disordered" evidence="1">
    <location>
        <begin position="501"/>
        <end position="539"/>
    </location>
</feature>
<evidence type="ECO:0000313" key="4">
    <source>
        <dbReference type="Proteomes" id="UP000316225"/>
    </source>
</evidence>
<comment type="caution">
    <text evidence="3">The sequence shown here is derived from an EMBL/GenBank/DDBJ whole genome shotgun (WGS) entry which is preliminary data.</text>
</comment>
<dbReference type="PROSITE" id="PS51782">
    <property type="entry name" value="LYSM"/>
    <property type="match status" value="1"/>
</dbReference>
<sequence>MLLDGTTSARPRPPEPPVTVPPVPRAPTGSSSGSSSGGSTGSAPSDPDRGSGSGLGETVTGIRDGLVIKDGIQKLNGAGDSAYLRITPEVSAQGNWRGLMVGGKGQLGADLRVTQNGEGADATYTVRYDKQALAALSAEAGSETLGKGGKGAAGRGGPEATLKADAGVQTFDAIEMTFNSKEEATRAAETLQRLHLADAASDSADMAIASLGPTGLPLKIAKDTLSGGGDNPLANPMNKDGAPGRISQRLAGVSDADMSFLRDHVSAYETTIGSRASLAADIKSDMKYLTLSGEGRLEGTQRITRRVEMPTDDKDGSVTYRLQGGLRATGRENMQQGFNINGLPVEPKLANRFDLAGTTGEISLRYRLPKGQDVTTSAGGRPIPEAQSLSGTGNMQLDSVSLRTQVDWRDQSLADPSRADMQRRTATVTFNDPDKIGAAAGQFFDGDFQGAARTAGTQVELEAQDINRSGNTTQGGLKLKGGVAEAEVSLTFEAGLDDVTTTRSLKLGTPAAPADPEPTDPPTRTQTRIPPAPEDDGQTLAVLPTEGARLRDGPDGTPVGIVQNGTFLRDQGGRQTDAAGQNWIEVSGTDQQDQPVKGWVRADLVTAHSSATGAMDASGRTNPTLEYQRHDALTVQTDDNLWNIAQQHGLDPQQVIALNNAHLRNPSLIFKGDTVYLPGTARGPKPEVVEVPAPPKPDDPATSGPSTSGPAPDRPTGSAPEPEPGDQQPPAPTTPPPGRPDLNQILTDYQVKEDEMTDYTPDLGFIPIDIPFVGSKKMTRTEADILDELGDGRGLNGLREFQSISSNDPKDPGKAYATANEKFPLLDGDGNPVKGGEDGHNDAFRHAYWNALMTDRFGEDFASAMGTAHEGVPGNPGAREAMDLYNNEVGRRIARENPDASDSELADKVAEAVTNGEMVVIGADGNLTWSDQVGVGQTGDAKPDVLPGDKTPPDYSKSS</sequence>
<name>A0A562N776_9RHOB</name>
<dbReference type="InterPro" id="IPR054246">
    <property type="entry name" value="DUF6973"/>
</dbReference>
<dbReference type="Gene3D" id="3.10.350.10">
    <property type="entry name" value="LysM domain"/>
    <property type="match status" value="1"/>
</dbReference>
<dbReference type="RefSeq" id="WP_145400092.1">
    <property type="nucleotide sequence ID" value="NZ_VLKU01000018.1"/>
</dbReference>
<feature type="compositionally biased region" description="Pro residues" evidence="1">
    <location>
        <begin position="14"/>
        <end position="25"/>
    </location>
</feature>
<evidence type="ECO:0000256" key="1">
    <source>
        <dbReference type="SAM" id="MobiDB-lite"/>
    </source>
</evidence>
<feature type="compositionally biased region" description="Pro residues" evidence="1">
    <location>
        <begin position="727"/>
        <end position="739"/>
    </location>
</feature>
<dbReference type="Pfam" id="PF01476">
    <property type="entry name" value="LysM"/>
    <property type="match status" value="1"/>
</dbReference>
<evidence type="ECO:0000313" key="3">
    <source>
        <dbReference type="EMBL" id="TWI27954.1"/>
    </source>
</evidence>
<dbReference type="SUPFAM" id="SSF54106">
    <property type="entry name" value="LysM domain"/>
    <property type="match status" value="1"/>
</dbReference>
<protein>
    <submittedName>
        <fullName evidence="3">LysM domain-containing protein</fullName>
    </submittedName>
</protein>
<keyword evidence="4" id="KW-1185">Reference proteome</keyword>
<dbReference type="InterPro" id="IPR018392">
    <property type="entry name" value="LysM"/>
</dbReference>
<feature type="domain" description="LysM" evidence="2">
    <location>
        <begin position="631"/>
        <end position="677"/>
    </location>
</feature>
<feature type="region of interest" description="Disordered" evidence="1">
    <location>
        <begin position="681"/>
        <end position="743"/>
    </location>
</feature>
<evidence type="ECO:0000259" key="2">
    <source>
        <dbReference type="PROSITE" id="PS51782"/>
    </source>
</evidence>
<reference evidence="3 4" key="1">
    <citation type="journal article" date="2015" name="Stand. Genomic Sci.">
        <title>Genomic Encyclopedia of Bacterial and Archaeal Type Strains, Phase III: the genomes of soil and plant-associated and newly described type strains.</title>
        <authorList>
            <person name="Whitman W.B."/>
            <person name="Woyke T."/>
            <person name="Klenk H.P."/>
            <person name="Zhou Y."/>
            <person name="Lilburn T.G."/>
            <person name="Beck B.J."/>
            <person name="De Vos P."/>
            <person name="Vandamme P."/>
            <person name="Eisen J.A."/>
            <person name="Garrity G."/>
            <person name="Hugenholtz P."/>
            <person name="Kyrpides N.C."/>
        </authorList>
    </citation>
    <scope>NUCLEOTIDE SEQUENCE [LARGE SCALE GENOMIC DNA]</scope>
    <source>
        <strain evidence="3 4">CGMCC 1.5364</strain>
    </source>
</reference>
<dbReference type="CDD" id="cd00118">
    <property type="entry name" value="LysM"/>
    <property type="match status" value="1"/>
</dbReference>
<dbReference type="OrthoDB" id="6152272at2"/>
<dbReference type="AlphaFoldDB" id="A0A562N776"/>
<proteinExistence type="predicted"/>
<dbReference type="Proteomes" id="UP000316225">
    <property type="component" value="Unassembled WGS sequence"/>
</dbReference>
<feature type="region of interest" description="Disordered" evidence="1">
    <location>
        <begin position="372"/>
        <end position="395"/>
    </location>
</feature>
<dbReference type="SMART" id="SM00257">
    <property type="entry name" value="LysM"/>
    <property type="match status" value="1"/>
</dbReference>
<dbReference type="InterPro" id="IPR036779">
    <property type="entry name" value="LysM_dom_sf"/>
</dbReference>
<dbReference type="Pfam" id="PF22322">
    <property type="entry name" value="DUF6973"/>
    <property type="match status" value="1"/>
</dbReference>
<accession>A0A562N776</accession>